<feature type="transmembrane region" description="Helical" evidence="8">
    <location>
        <begin position="586"/>
        <end position="607"/>
    </location>
</feature>
<feature type="transmembrane region" description="Helical" evidence="8">
    <location>
        <begin position="478"/>
        <end position="496"/>
    </location>
</feature>
<feature type="transmembrane region" description="Helical" evidence="8">
    <location>
        <begin position="225"/>
        <end position="244"/>
    </location>
</feature>
<dbReference type="CDD" id="cd14688">
    <property type="entry name" value="bZIP_YAP"/>
    <property type="match status" value="1"/>
</dbReference>
<dbReference type="PANTHER" id="PTHR43341">
    <property type="entry name" value="AMINO ACID PERMEASE"/>
    <property type="match status" value="1"/>
</dbReference>
<feature type="compositionally biased region" description="Basic and acidic residues" evidence="7">
    <location>
        <begin position="50"/>
        <end position="68"/>
    </location>
</feature>
<dbReference type="GO" id="GO:0016020">
    <property type="term" value="C:membrane"/>
    <property type="evidence" value="ECO:0007669"/>
    <property type="project" value="UniProtKB-SubCell"/>
</dbReference>
<evidence type="ECO:0000256" key="2">
    <source>
        <dbReference type="ARBA" id="ARBA00022448"/>
    </source>
</evidence>
<evidence type="ECO:0000256" key="8">
    <source>
        <dbReference type="SAM" id="Phobius"/>
    </source>
</evidence>
<feature type="region of interest" description="Disordered" evidence="7">
    <location>
        <begin position="111"/>
        <end position="133"/>
    </location>
</feature>
<feature type="domain" description="BZIP" evidence="9">
    <location>
        <begin position="15"/>
        <end position="30"/>
    </location>
</feature>
<gene>
    <name evidence="10" type="primary">HIP1_3</name>
    <name evidence="10" type="ORF">H2200_013605</name>
</gene>
<keyword evidence="2" id="KW-0813">Transport</keyword>
<dbReference type="InterPro" id="IPR004827">
    <property type="entry name" value="bZIP"/>
</dbReference>
<evidence type="ECO:0000313" key="10">
    <source>
        <dbReference type="EMBL" id="KAJ9601890.1"/>
    </source>
</evidence>
<comment type="caution">
    <text evidence="10">The sequence shown here is derived from an EMBL/GenBank/DDBJ whole genome shotgun (WGS) entry which is preliminary data.</text>
</comment>
<evidence type="ECO:0000256" key="3">
    <source>
        <dbReference type="ARBA" id="ARBA00022692"/>
    </source>
</evidence>
<keyword evidence="5 8" id="KW-1133">Transmembrane helix</keyword>
<dbReference type="EMBL" id="JAPDRK010000032">
    <property type="protein sequence ID" value="KAJ9601890.1"/>
    <property type="molecule type" value="Genomic_DNA"/>
</dbReference>
<dbReference type="PROSITE" id="PS00036">
    <property type="entry name" value="BZIP_BASIC"/>
    <property type="match status" value="1"/>
</dbReference>
<dbReference type="PANTHER" id="PTHR43341:SF1">
    <property type="entry name" value="GENERAL AMINO-ACID PERMEASE GAP1"/>
    <property type="match status" value="1"/>
</dbReference>
<keyword evidence="6 8" id="KW-0472">Membrane</keyword>
<feature type="transmembrane region" description="Helical" evidence="8">
    <location>
        <begin position="256"/>
        <end position="278"/>
    </location>
</feature>
<evidence type="ECO:0000256" key="1">
    <source>
        <dbReference type="ARBA" id="ARBA00004141"/>
    </source>
</evidence>
<dbReference type="InterPro" id="IPR050524">
    <property type="entry name" value="APC_YAT"/>
</dbReference>
<accession>A0AA38U8P8</accession>
<dbReference type="GO" id="GO:0015171">
    <property type="term" value="F:amino acid transmembrane transporter activity"/>
    <property type="evidence" value="ECO:0007669"/>
    <property type="project" value="TreeGrafter"/>
</dbReference>
<evidence type="ECO:0000259" key="9">
    <source>
        <dbReference type="PROSITE" id="PS00036"/>
    </source>
</evidence>
<organism evidence="10 11">
    <name type="scientific">Cladophialophora chaetospira</name>
    <dbReference type="NCBI Taxonomy" id="386627"/>
    <lineage>
        <taxon>Eukaryota</taxon>
        <taxon>Fungi</taxon>
        <taxon>Dikarya</taxon>
        <taxon>Ascomycota</taxon>
        <taxon>Pezizomycotina</taxon>
        <taxon>Eurotiomycetes</taxon>
        <taxon>Chaetothyriomycetidae</taxon>
        <taxon>Chaetothyriales</taxon>
        <taxon>Herpotrichiellaceae</taxon>
        <taxon>Cladophialophora</taxon>
    </lineage>
</organism>
<name>A0AA38U8P8_9EURO</name>
<dbReference type="InterPro" id="IPR004841">
    <property type="entry name" value="AA-permease/SLC12A_dom"/>
</dbReference>
<protein>
    <submittedName>
        <fullName evidence="10">Histidine permease</fullName>
    </submittedName>
</protein>
<dbReference type="GO" id="GO:0003700">
    <property type="term" value="F:DNA-binding transcription factor activity"/>
    <property type="evidence" value="ECO:0007669"/>
    <property type="project" value="InterPro"/>
</dbReference>
<feature type="transmembrane region" description="Helical" evidence="8">
    <location>
        <begin position="432"/>
        <end position="457"/>
    </location>
</feature>
<feature type="transmembrane region" description="Helical" evidence="8">
    <location>
        <begin position="502"/>
        <end position="525"/>
    </location>
</feature>
<dbReference type="Proteomes" id="UP001172673">
    <property type="component" value="Unassembled WGS sequence"/>
</dbReference>
<evidence type="ECO:0000313" key="11">
    <source>
        <dbReference type="Proteomes" id="UP001172673"/>
    </source>
</evidence>
<evidence type="ECO:0000256" key="6">
    <source>
        <dbReference type="ARBA" id="ARBA00023136"/>
    </source>
</evidence>
<feature type="transmembrane region" description="Helical" evidence="8">
    <location>
        <begin position="375"/>
        <end position="397"/>
    </location>
</feature>
<feature type="transmembrane region" description="Helical" evidence="8">
    <location>
        <begin position="555"/>
        <end position="574"/>
    </location>
</feature>
<comment type="subcellular location">
    <subcellularLocation>
        <location evidence="1">Membrane</location>
        <topology evidence="1">Multi-pass membrane protein</topology>
    </subcellularLocation>
</comment>
<evidence type="ECO:0000256" key="7">
    <source>
        <dbReference type="SAM" id="MobiDB-lite"/>
    </source>
</evidence>
<evidence type="ECO:0000256" key="5">
    <source>
        <dbReference type="ARBA" id="ARBA00022989"/>
    </source>
</evidence>
<keyword evidence="4" id="KW-0029">Amino-acid transport</keyword>
<dbReference type="Gene3D" id="1.20.1740.10">
    <property type="entry name" value="Amino acid/polyamine transporter I"/>
    <property type="match status" value="1"/>
</dbReference>
<dbReference type="Pfam" id="PF00324">
    <property type="entry name" value="AA_permease"/>
    <property type="match status" value="1"/>
</dbReference>
<proteinExistence type="predicted"/>
<dbReference type="AlphaFoldDB" id="A0AA38U8P8"/>
<reference evidence="10" key="1">
    <citation type="submission" date="2022-10" db="EMBL/GenBank/DDBJ databases">
        <title>Culturing micro-colonial fungi from biological soil crusts in the Mojave desert and describing Neophaeococcomyces mojavensis, and introducing the new genera and species Taxawa tesnikishii.</title>
        <authorList>
            <person name="Kurbessoian T."/>
            <person name="Stajich J.E."/>
        </authorList>
    </citation>
    <scope>NUCLEOTIDE SEQUENCE</scope>
    <source>
        <strain evidence="10">TK_41</strain>
    </source>
</reference>
<keyword evidence="11" id="KW-1185">Reference proteome</keyword>
<keyword evidence="3 8" id="KW-0812">Transmembrane</keyword>
<feature type="region of interest" description="Disordered" evidence="7">
    <location>
        <begin position="39"/>
        <end position="69"/>
    </location>
</feature>
<evidence type="ECO:0000256" key="4">
    <source>
        <dbReference type="ARBA" id="ARBA00022970"/>
    </source>
</evidence>
<sequence>MKEEDWTKISDVTQRRRVQNRIAQRRYRKRRQEALERLIQDRCSCQKQKRASDRTPEKEKDLQGDQKGTEQLCPVLEESTDSPSAPFSNFLIMPRKSIKLEWESNLSEDYDDHGDSSLGASLVPSPRPSDTGHTKLTDSHMEMWLPDPFIQAFVKLADLEMGRNYDRLFLFNGDALTAGGPASILLSEVLTCTMFFCALDPLTEMMIYQPSGSFISFAFHYIDPAWAFTVGWIYIFHCLTIIPLDMMVAGKVMKTAVPSVSIVALLSILIMMVISTIFLKVMHFVGIATLLGLAKIIIIIGVGLFAVLTASLKGQPPTYRPFEYWTNPGAFNGRIFGAAAVLFFSGTSPSGLDIISLAAFESNPTPGELRLSMRVLIWTLTIIRVFIAVVAGITVPFTDVRLVELGPDYGVSASPLIISTVHHKGGPIVVEILRIGFVIVQLSSTLSTVFAVSRALFALAERQQAPAVFTSRDRGGRLLISLLISAGLTVFGYAALSEFSDVFLSSVVDASGVPILLIHLTIFVAHVKFRSGLRKQGRFISGTGHNHSTGRIGSYFGIIFCLTVFLCQLWTALAPSGYSQALSVELVGISLTNYTYIPVSLSLYASYKIYCRTQWTRGAEMDFSVS</sequence>
<feature type="transmembrane region" description="Helical" evidence="8">
    <location>
        <begin position="284"/>
        <end position="310"/>
    </location>
</feature>